<dbReference type="RefSeq" id="XP_056503436.1">
    <property type="nucleotide sequence ID" value="XM_056640942.1"/>
</dbReference>
<dbReference type="Proteomes" id="UP001147733">
    <property type="component" value="Unassembled WGS sequence"/>
</dbReference>
<dbReference type="GeneID" id="81380109"/>
<dbReference type="EMBL" id="JAPQKT010000002">
    <property type="protein sequence ID" value="KAJ5240431.1"/>
    <property type="molecule type" value="Genomic_DNA"/>
</dbReference>
<reference evidence="2" key="2">
    <citation type="journal article" date="2023" name="IMA Fungus">
        <title>Comparative genomic study of the Penicillium genus elucidates a diverse pangenome and 15 lateral gene transfer events.</title>
        <authorList>
            <person name="Petersen C."/>
            <person name="Sorensen T."/>
            <person name="Nielsen M.R."/>
            <person name="Sondergaard T.E."/>
            <person name="Sorensen J.L."/>
            <person name="Fitzpatrick D.A."/>
            <person name="Frisvad J.C."/>
            <person name="Nielsen K.L."/>
        </authorList>
    </citation>
    <scope>NUCLEOTIDE SEQUENCE</scope>
    <source>
        <strain evidence="2">IBT 23319</strain>
    </source>
</reference>
<reference evidence="2" key="1">
    <citation type="submission" date="2022-11" db="EMBL/GenBank/DDBJ databases">
        <authorList>
            <person name="Petersen C."/>
        </authorList>
    </citation>
    <scope>NUCLEOTIDE SEQUENCE</scope>
    <source>
        <strain evidence="2">IBT 23319</strain>
    </source>
</reference>
<comment type="caution">
    <text evidence="2">The sequence shown here is derived from an EMBL/GenBank/DDBJ whole genome shotgun (WGS) entry which is preliminary data.</text>
</comment>
<proteinExistence type="predicted"/>
<sequence length="336" mass="36888">MSSQLPDARAGWKPKPLSALRRPCSLLKSSNPANPTAPPDQITPHCNDKPLHQIPITYSTIAARALSFHRQVLINVTPLQLAQNGLYCKPPSGLGGSACCFSCGSTKPLYTLQKNPIEEMQQLHFTDCIWQIICRDLKPTFERPNIVAHSATASPSPQQPPPETTPASILPDEPSTMNIDTATEQSTTIPEPGPQQPQPTRSPEISQPPPQPPQPPQSLHSTSPAPPPHQTNNLPMPQFCNGPDLLYRNQLPKFTNPYLLPLNAHSRLKTFIAVSTTNHRHSNSTRKPARAQLVELATKTHLLHTLSQLLAETQPAADNCRPLYRGIHYSRATRAA</sequence>
<feature type="compositionally biased region" description="Polar residues" evidence="1">
    <location>
        <begin position="175"/>
        <end position="189"/>
    </location>
</feature>
<dbReference type="Gene3D" id="1.10.1170.10">
    <property type="entry name" value="Inhibitor Of Apoptosis Protein (2mihbC-IAP-1), Chain A"/>
    <property type="match status" value="1"/>
</dbReference>
<evidence type="ECO:0000313" key="3">
    <source>
        <dbReference type="Proteomes" id="UP001147733"/>
    </source>
</evidence>
<evidence type="ECO:0000256" key="1">
    <source>
        <dbReference type="SAM" id="MobiDB-lite"/>
    </source>
</evidence>
<dbReference type="SUPFAM" id="SSF57924">
    <property type="entry name" value="Inhibitor of apoptosis (IAP) repeat"/>
    <property type="match status" value="1"/>
</dbReference>
<dbReference type="AlphaFoldDB" id="A0A9W9PAD9"/>
<gene>
    <name evidence="2" type="ORF">N7469_002022</name>
</gene>
<keyword evidence="3" id="KW-1185">Reference proteome</keyword>
<name>A0A9W9PAD9_PENCI</name>
<feature type="compositionally biased region" description="Pro residues" evidence="1">
    <location>
        <begin position="206"/>
        <end position="216"/>
    </location>
</feature>
<evidence type="ECO:0000313" key="2">
    <source>
        <dbReference type="EMBL" id="KAJ5240431.1"/>
    </source>
</evidence>
<feature type="region of interest" description="Disordered" evidence="1">
    <location>
        <begin position="150"/>
        <end position="241"/>
    </location>
</feature>
<dbReference type="OrthoDB" id="4367081at2759"/>
<protein>
    <submittedName>
        <fullName evidence="2">Uncharacterized protein</fullName>
    </submittedName>
</protein>
<organism evidence="2 3">
    <name type="scientific">Penicillium citrinum</name>
    <dbReference type="NCBI Taxonomy" id="5077"/>
    <lineage>
        <taxon>Eukaryota</taxon>
        <taxon>Fungi</taxon>
        <taxon>Dikarya</taxon>
        <taxon>Ascomycota</taxon>
        <taxon>Pezizomycotina</taxon>
        <taxon>Eurotiomycetes</taxon>
        <taxon>Eurotiomycetidae</taxon>
        <taxon>Eurotiales</taxon>
        <taxon>Aspergillaceae</taxon>
        <taxon>Penicillium</taxon>
    </lineage>
</organism>
<accession>A0A9W9PAD9</accession>